<reference evidence="1" key="1">
    <citation type="submission" date="2023-11" db="EMBL/GenBank/DDBJ databases">
        <authorList>
            <person name="Poullet M."/>
        </authorList>
    </citation>
    <scope>NUCLEOTIDE SEQUENCE</scope>
    <source>
        <strain evidence="1">E1834</strain>
    </source>
</reference>
<protein>
    <submittedName>
        <fullName evidence="1">Uncharacterized protein</fullName>
    </submittedName>
</protein>
<organism evidence="1 2">
    <name type="scientific">Meloidogyne enterolobii</name>
    <name type="common">Root-knot nematode worm</name>
    <name type="synonym">Meloidogyne mayaguensis</name>
    <dbReference type="NCBI Taxonomy" id="390850"/>
    <lineage>
        <taxon>Eukaryota</taxon>
        <taxon>Metazoa</taxon>
        <taxon>Ecdysozoa</taxon>
        <taxon>Nematoda</taxon>
        <taxon>Chromadorea</taxon>
        <taxon>Rhabditida</taxon>
        <taxon>Tylenchina</taxon>
        <taxon>Tylenchomorpha</taxon>
        <taxon>Tylenchoidea</taxon>
        <taxon>Meloidogynidae</taxon>
        <taxon>Meloidogyninae</taxon>
        <taxon>Meloidogyne</taxon>
    </lineage>
</organism>
<comment type="caution">
    <text evidence="1">The sequence shown here is derived from an EMBL/GenBank/DDBJ whole genome shotgun (WGS) entry which is preliminary data.</text>
</comment>
<proteinExistence type="predicted"/>
<evidence type="ECO:0000313" key="1">
    <source>
        <dbReference type="EMBL" id="CAK5126944.1"/>
    </source>
</evidence>
<keyword evidence="2" id="KW-1185">Reference proteome</keyword>
<accession>A0ACB1B6Y4</accession>
<gene>
    <name evidence="1" type="ORF">MENTE1834_LOCUS48437</name>
</gene>
<sequence>MPLCSSSPFFWPVAEPRTRSSLRRFDDFGDFFNVPRTVSIYWPTLNGAFEQILNDGTHQINDLLGNIRQTDDSLFKFSCDASDYRPGEIEVKIDGEELIITAERSSLRRFDDFGDFFNVPRTVSIYWPTLNGAFEQILNDGTHQINDLLGNIRQTDDSLFKFSCDASDYRPGEIEVKIDGEELIITAEHKKEDEHQSIHRSFTRRVQLPKNIKKETIECSVDSNGQFNVTAELIKPEKKQEEKQKAIKIPIKIVGENGEIEGEKAKTAEQKAEEKKEDEKD</sequence>
<dbReference type="EMBL" id="CAVMJV010000232">
    <property type="protein sequence ID" value="CAK5126944.1"/>
    <property type="molecule type" value="Genomic_DNA"/>
</dbReference>
<evidence type="ECO:0000313" key="2">
    <source>
        <dbReference type="Proteomes" id="UP001497535"/>
    </source>
</evidence>
<name>A0ACB1B6Y4_MELEN</name>
<dbReference type="Proteomes" id="UP001497535">
    <property type="component" value="Unassembled WGS sequence"/>
</dbReference>